<name>A0ABD7BLV3_PSEPU</name>
<organism evidence="1 2">
    <name type="scientific">Pseudomonas putida</name>
    <name type="common">Arthrobacter siderocapsulatus</name>
    <dbReference type="NCBI Taxonomy" id="303"/>
    <lineage>
        <taxon>Bacteria</taxon>
        <taxon>Pseudomonadati</taxon>
        <taxon>Pseudomonadota</taxon>
        <taxon>Gammaproteobacteria</taxon>
        <taxon>Pseudomonadales</taxon>
        <taxon>Pseudomonadaceae</taxon>
        <taxon>Pseudomonas</taxon>
    </lineage>
</organism>
<dbReference type="Proteomes" id="UP000516786">
    <property type="component" value="Chromosome"/>
</dbReference>
<protein>
    <submittedName>
        <fullName evidence="1">Uncharacterized protein</fullName>
    </submittedName>
</protein>
<dbReference type="AlphaFoldDB" id="A0ABD7BLV3"/>
<dbReference type="RefSeq" id="WP_019751375.1">
    <property type="nucleotide sequence ID" value="NZ_CP061723.1"/>
</dbReference>
<sequence length="148" mass="16500">MEQESSKLAPLEPISDNIDRDWLLQHLVTHANRTQDFTIPITLWVGGGLISGMLVSGSKFFDAYTEEIVKGVKEEGKDATRKFFREMGGSYYEPSDSPAHNTAFIHLLDAKFWSPSGQIPSSKHNGPAWRGRISQITGYSLGQLMAKE</sequence>
<gene>
    <name evidence="1" type="ORF">ID616_12115</name>
</gene>
<evidence type="ECO:0000313" key="2">
    <source>
        <dbReference type="Proteomes" id="UP000516786"/>
    </source>
</evidence>
<proteinExistence type="predicted"/>
<dbReference type="EMBL" id="CP061723">
    <property type="protein sequence ID" value="QOD00384.1"/>
    <property type="molecule type" value="Genomic_DNA"/>
</dbReference>
<reference evidence="1 2" key="1">
    <citation type="submission" date="2020-09" db="EMBL/GenBank/DDBJ databases">
        <title>Co-existence of a novel multidrug-resistance efflux pump with carbapenem resistance gene blaVIM-2 in one megaplasmid in Pseudomonas putida.</title>
        <authorList>
            <person name="Peng K."/>
            <person name="Li R."/>
        </authorList>
    </citation>
    <scope>NUCLEOTIDE SEQUENCE [LARGE SCALE GENOMIC DNA]</scope>
    <source>
        <strain evidence="1 2">ZXPA-20</strain>
    </source>
</reference>
<evidence type="ECO:0000313" key="1">
    <source>
        <dbReference type="EMBL" id="QOD00384.1"/>
    </source>
</evidence>
<accession>A0ABD7BLV3</accession>